<gene>
    <name evidence="4" type="ordered locus">Tmath_0344</name>
</gene>
<dbReference type="InterPro" id="IPR013785">
    <property type="entry name" value="Aldolase_TIM"/>
</dbReference>
<keyword evidence="2" id="KW-0119">Carbohydrate metabolism</keyword>
<evidence type="ECO:0000256" key="2">
    <source>
        <dbReference type="ARBA" id="ARBA00023277"/>
    </source>
</evidence>
<dbReference type="Proteomes" id="UP000002064">
    <property type="component" value="Chromosome"/>
</dbReference>
<evidence type="ECO:0000313" key="4">
    <source>
        <dbReference type="EMBL" id="ADH60122.1"/>
    </source>
</evidence>
<dbReference type="InterPro" id="IPR041710">
    <property type="entry name" value="HPS/KGPDC"/>
</dbReference>
<dbReference type="EMBL" id="CP002032">
    <property type="protein sequence ID" value="ADH60122.1"/>
    <property type="molecule type" value="Genomic_DNA"/>
</dbReference>
<dbReference type="NCBIfam" id="NF009832">
    <property type="entry name" value="PRK13306.1"/>
    <property type="match status" value="1"/>
</dbReference>
<organism evidence="4 5">
    <name type="scientific">Thermoanaerobacter mathranii subsp. mathranii (strain DSM 11426 / CCUG 53645 / CIP 108742 / A3)</name>
    <dbReference type="NCBI Taxonomy" id="583358"/>
    <lineage>
        <taxon>Bacteria</taxon>
        <taxon>Bacillati</taxon>
        <taxon>Bacillota</taxon>
        <taxon>Clostridia</taxon>
        <taxon>Thermoanaerobacterales</taxon>
        <taxon>Thermoanaerobacteraceae</taxon>
        <taxon>Thermoanaerobacter</taxon>
    </lineage>
</organism>
<dbReference type="InterPro" id="IPR011060">
    <property type="entry name" value="RibuloseP-bd_barrel"/>
</dbReference>
<protein>
    <submittedName>
        <fullName evidence="4">Orotidine 5'-phosphate decarboxylase</fullName>
    </submittedName>
</protein>
<dbReference type="SUPFAM" id="SSF51366">
    <property type="entry name" value="Ribulose-phoshate binding barrel"/>
    <property type="match status" value="1"/>
</dbReference>
<keyword evidence="1" id="KW-0456">Lyase</keyword>
<evidence type="ECO:0000256" key="1">
    <source>
        <dbReference type="ARBA" id="ARBA00023239"/>
    </source>
</evidence>
<dbReference type="RefSeq" id="WP_013149741.1">
    <property type="nucleotide sequence ID" value="NC_014209.1"/>
</dbReference>
<sequence>MFPKLQIALDNASFSEAITDIKDVVNEIDIIEVGTILLCSEGKRVVKYLKTLYPNKIIVADAKIADAGKIITSMMFDVGADWTTVICSADISTVKGALEIARQAEKDIQIELIGHWSFDQAQQWRSVGVKQVVYHRSRDAQASGVKWGPEDLNKIEKLCSMGFNVTVTGGITAEDIKLFKDLPIYVFIAGRAIREAKYPNQAANQFKQEIMKYWK</sequence>
<feature type="domain" description="Orotidine 5'-phosphate decarboxylase" evidence="3">
    <location>
        <begin position="4"/>
        <end position="206"/>
    </location>
</feature>
<name>A0ABN3YZ75_THEM3</name>
<dbReference type="SMART" id="SM00934">
    <property type="entry name" value="OMPdecase"/>
    <property type="match status" value="1"/>
</dbReference>
<dbReference type="InterPro" id="IPR001754">
    <property type="entry name" value="OMPdeCOase_dom"/>
</dbReference>
<accession>A0ABN3YZ75</accession>
<dbReference type="CDD" id="cd04726">
    <property type="entry name" value="KGPDC_HPS"/>
    <property type="match status" value="1"/>
</dbReference>
<keyword evidence="5" id="KW-1185">Reference proteome</keyword>
<dbReference type="PANTHER" id="PTHR35039">
    <property type="entry name" value="3-KETO-L-GULONATE-6-PHOSPHATE DECARBOXYLASE SGBH-RELATED"/>
    <property type="match status" value="1"/>
</dbReference>
<evidence type="ECO:0000313" key="5">
    <source>
        <dbReference type="Proteomes" id="UP000002064"/>
    </source>
</evidence>
<dbReference type="Gene3D" id="3.20.20.70">
    <property type="entry name" value="Aldolase class I"/>
    <property type="match status" value="1"/>
</dbReference>
<proteinExistence type="predicted"/>
<evidence type="ECO:0000259" key="3">
    <source>
        <dbReference type="SMART" id="SM00934"/>
    </source>
</evidence>
<dbReference type="PANTHER" id="PTHR35039:SF3">
    <property type="entry name" value="3-KETO-L-GULONATE-6-PHOSPHATE DECARBOXYLASE SGBH-RELATED"/>
    <property type="match status" value="1"/>
</dbReference>
<dbReference type="Pfam" id="PF00215">
    <property type="entry name" value="OMPdecase"/>
    <property type="match status" value="1"/>
</dbReference>
<reference evidence="4 5" key="1">
    <citation type="submission" date="2010-05" db="EMBL/GenBank/DDBJ databases">
        <title>Complete sequence of Thermoanaerobacter mathranii subsp. mathranii mathranii str. A3.</title>
        <authorList>
            <consortium name="US DOE Joint Genome Institute"/>
            <person name="Lucas S."/>
            <person name="Copeland A."/>
            <person name="Lapidus A."/>
            <person name="Cheng J.-F."/>
            <person name="Bruce D."/>
            <person name="Goodwin L."/>
            <person name="Pitluck S."/>
            <person name="Held B."/>
            <person name="Detter J.C."/>
            <person name="Han C."/>
            <person name="Tapia R."/>
            <person name="Land M."/>
            <person name="Hauser L."/>
            <person name="Kyrpides N."/>
            <person name="Mikhailova N."/>
            <person name="Zhou J."/>
            <person name="Hemme C."/>
            <person name="Woyke T."/>
        </authorList>
    </citation>
    <scope>NUCLEOTIDE SEQUENCE [LARGE SCALE GENOMIC DNA]</scope>
    <source>
        <strain evidence="4 5">A3</strain>
    </source>
</reference>